<reference evidence="6" key="1">
    <citation type="submission" date="2023-03" db="EMBL/GenBank/DDBJ databases">
        <title>Complete genome of Cladonia borealis.</title>
        <authorList>
            <person name="Park H."/>
        </authorList>
    </citation>
    <scope>NUCLEOTIDE SEQUENCE</scope>
    <source>
        <strain evidence="6">ANT050790</strain>
    </source>
</reference>
<feature type="domain" description="DNA2/NAM7 helicase helicase" evidence="3">
    <location>
        <begin position="312"/>
        <end position="688"/>
    </location>
</feature>
<dbReference type="CDD" id="cd06008">
    <property type="entry name" value="NF-X1-zinc-finger"/>
    <property type="match status" value="2"/>
</dbReference>
<feature type="region of interest" description="Disordered" evidence="2">
    <location>
        <begin position="1143"/>
        <end position="1184"/>
    </location>
</feature>
<feature type="region of interest" description="Disordered" evidence="2">
    <location>
        <begin position="1280"/>
        <end position="1320"/>
    </location>
</feature>
<dbReference type="EMBL" id="JAFEKC020000008">
    <property type="protein sequence ID" value="KAK0513206.1"/>
    <property type="molecule type" value="Genomic_DNA"/>
</dbReference>
<comment type="caution">
    <text evidence="6">The sequence shown here is derived from an EMBL/GenBank/DDBJ whole genome shotgun (WGS) entry which is preliminary data.</text>
</comment>
<evidence type="ECO:0000256" key="1">
    <source>
        <dbReference type="ARBA" id="ARBA00022806"/>
    </source>
</evidence>
<feature type="domain" description="DNA2/NAM7 helicase-like C-terminal" evidence="4">
    <location>
        <begin position="703"/>
        <end position="887"/>
    </location>
</feature>
<evidence type="ECO:0000259" key="3">
    <source>
        <dbReference type="Pfam" id="PF13086"/>
    </source>
</evidence>
<dbReference type="Pfam" id="PF25396">
    <property type="entry name" value="ZNFX1"/>
    <property type="match status" value="1"/>
</dbReference>
<organism evidence="6 7">
    <name type="scientific">Cladonia borealis</name>
    <dbReference type="NCBI Taxonomy" id="184061"/>
    <lineage>
        <taxon>Eukaryota</taxon>
        <taxon>Fungi</taxon>
        <taxon>Dikarya</taxon>
        <taxon>Ascomycota</taxon>
        <taxon>Pezizomycotina</taxon>
        <taxon>Lecanoromycetes</taxon>
        <taxon>OSLEUM clade</taxon>
        <taxon>Lecanoromycetidae</taxon>
        <taxon>Lecanorales</taxon>
        <taxon>Lecanorineae</taxon>
        <taxon>Cladoniaceae</taxon>
        <taxon>Cladonia</taxon>
    </lineage>
</organism>
<sequence length="1320" mass="148524">MNEHLTERFGHGSAIRGPNISSPNTARPTMITNLSIRKYVKRFDQSIDSSDWTTFREIPSSREIFDEGRTEHAEAVEVHENIVVGPFSSKEDYLERQYSLLREDAVAPLRDVVSEVQAYPRMMEAESDNSAYIYEKVFITGFTFARAGIAARVTFSLRRSGKKVNWEQSKRLLTGSIVALTSAKDNFKTICHVAVIAARPLEGLNHNPPEIDIFFAAPDEIQIDPQEEWLMVESRNGFYEGHRHTLQSLQMLAKESFPLSEHIVNIERDMKPPQYIEEQPLKDLSKLFAAGTQDVLNVDVLNNWPTDLASDLDNSQMEALRRMLAKRLAIVQGPPGTGKTHVSVIAIRLLLENMAPDDPPILLAAHTNHALDQLLRLVSQYEPEFIRLGGWTKDMEIIKPRTLYEVKEAVKHGNPKGSLRGPAIMKIKQLGRELVHLLSPLTEGKEPLKATLFKKYGVLSDGQYESLIQGAKEWIRAGAGDDILGDVAMWLGDERVEAKQRTLPEDFGIEFEEVDLEYEQLKEIEAENKLVDEEDRETLRGPRIIFNEPFTGRQTIGVSEQTVLAELEKKDMWQIPSEYRGPVYRNLQKQVKGCIQKRLQEIAQQYAIASKEARIGLWELDYNYLKQARVIGMTTTGLSKYRGLLQSLDPKVVLIEEAAETLEAPIAAACFETLQHLILVGDHQQLRAHCNDQQLADPPFYLGVSMFERLVRNKVEFSQLKRQRRMIPEIREALQPIYKDLEDHPSVFNRSPIPGMGGINSYFFTHKGREMSDAQMSKINPDEADMIVAFFQYLVTNGTSPDEITVLTFYNGQRKLVLKKLRERRHLLGDIFKVVTVDSYQGEENTVILLSLVRSNSQGAIGFLEVENRVCVALSRARNGFYIFGDAPNLCKSSMLWWEVVQIMSKDPRRVGFYLPLTCEKHKEKTFIQEPYDFNALNGGCVRPCKDNLACGHICKLNCHPFSHEAINCQEPCTRTLGCGHPCTQACYSECSSDCECAKVKVPEMPLVAATHLQTFSNRTSQHSLRSGRTSPDKERASSVSSEHVGRSSKSGGNRRPYNDLVDHAGSVGKSSEKKQPRASSMTSAKSFSSSQEKMTQGQSSRPQSFAEVQPDGEPDGYIRHFVDRPGEQQQYKPPWALAKTVDASLEKEQRQSILPSLANTPGTSPEKSRGRVFGVPVPENKKPSYSAVFNRPASQIPAYSVDDFPILRNISNPTQGYRDYAAGGHVASDKSLAALQAKQDAAARQERLDEENYRALFPETGEGLKPKKAADDDVKLVRTISNGKGGNRGRWEGTFQVPKAENKKPGKEEKEEEVNLLDL</sequence>
<keyword evidence="1" id="KW-0067">ATP-binding</keyword>
<dbReference type="GO" id="GO:0031048">
    <property type="term" value="P:regulatory ncRNA-mediated heterochromatin formation"/>
    <property type="evidence" value="ECO:0007669"/>
    <property type="project" value="TreeGrafter"/>
</dbReference>
<protein>
    <submittedName>
        <fullName evidence="6">Uncharacterized protein</fullName>
    </submittedName>
</protein>
<evidence type="ECO:0000256" key="2">
    <source>
        <dbReference type="SAM" id="MobiDB-lite"/>
    </source>
</evidence>
<feature type="compositionally biased region" description="Polar residues" evidence="2">
    <location>
        <begin position="1092"/>
        <end position="1104"/>
    </location>
</feature>
<dbReference type="InterPro" id="IPR047187">
    <property type="entry name" value="SF1_C_Upf1"/>
</dbReference>
<dbReference type="PANTHER" id="PTHR10887:SF341">
    <property type="entry name" value="NFX1-TYPE ZINC FINGER-CONTAINING PROTEIN 1"/>
    <property type="match status" value="1"/>
</dbReference>
<accession>A0AA39UB91</accession>
<dbReference type="Gene3D" id="3.40.50.300">
    <property type="entry name" value="P-loop containing nucleotide triphosphate hydrolases"/>
    <property type="match status" value="2"/>
</dbReference>
<dbReference type="GO" id="GO:0031380">
    <property type="term" value="C:nuclear RNA-directed RNA polymerase complex"/>
    <property type="evidence" value="ECO:0007669"/>
    <property type="project" value="TreeGrafter"/>
</dbReference>
<dbReference type="Pfam" id="PF13086">
    <property type="entry name" value="AAA_11"/>
    <property type="match status" value="1"/>
</dbReference>
<dbReference type="PANTHER" id="PTHR10887">
    <property type="entry name" value="DNA2/NAM7 HELICASE FAMILY"/>
    <property type="match status" value="1"/>
</dbReference>
<keyword evidence="1" id="KW-0347">Helicase</keyword>
<dbReference type="SUPFAM" id="SSF52540">
    <property type="entry name" value="P-loop containing nucleoside triphosphate hydrolases"/>
    <property type="match status" value="1"/>
</dbReference>
<name>A0AA39UB91_9LECA</name>
<evidence type="ECO:0000313" key="6">
    <source>
        <dbReference type="EMBL" id="KAK0513206.1"/>
    </source>
</evidence>
<keyword evidence="1" id="KW-0378">Hydrolase</keyword>
<gene>
    <name evidence="6" type="ORF">JMJ35_004192</name>
</gene>
<feature type="compositionally biased region" description="Polar residues" evidence="2">
    <location>
        <begin position="1152"/>
        <end position="1166"/>
    </location>
</feature>
<dbReference type="CDD" id="cd18808">
    <property type="entry name" value="SF1_C_Upf1"/>
    <property type="match status" value="1"/>
</dbReference>
<proteinExistence type="predicted"/>
<dbReference type="Proteomes" id="UP001166286">
    <property type="component" value="Unassembled WGS sequence"/>
</dbReference>
<dbReference type="InterPro" id="IPR027417">
    <property type="entry name" value="P-loop_NTPase"/>
</dbReference>
<feature type="compositionally biased region" description="Low complexity" evidence="2">
    <location>
        <begin position="1080"/>
        <end position="1091"/>
    </location>
</feature>
<feature type="compositionally biased region" description="Basic and acidic residues" evidence="2">
    <location>
        <begin position="1"/>
        <end position="10"/>
    </location>
</feature>
<dbReference type="Pfam" id="PF13087">
    <property type="entry name" value="AAA_12"/>
    <property type="match status" value="1"/>
</dbReference>
<feature type="compositionally biased region" description="Low complexity" evidence="2">
    <location>
        <begin position="1038"/>
        <end position="1052"/>
    </location>
</feature>
<evidence type="ECO:0000259" key="5">
    <source>
        <dbReference type="Pfam" id="PF25396"/>
    </source>
</evidence>
<feature type="domain" description="ZNFX1" evidence="5">
    <location>
        <begin position="129"/>
        <end position="235"/>
    </location>
</feature>
<dbReference type="GO" id="GO:0004386">
    <property type="term" value="F:helicase activity"/>
    <property type="evidence" value="ECO:0007669"/>
    <property type="project" value="InterPro"/>
</dbReference>
<dbReference type="InterPro" id="IPR041679">
    <property type="entry name" value="DNA2/NAM7-like_C"/>
</dbReference>
<dbReference type="InterPro" id="IPR041677">
    <property type="entry name" value="DNA2/NAM7_AAA_11"/>
</dbReference>
<feature type="region of interest" description="Disordered" evidence="2">
    <location>
        <begin position="1"/>
        <end position="27"/>
    </location>
</feature>
<evidence type="ECO:0000259" key="4">
    <source>
        <dbReference type="Pfam" id="PF13087"/>
    </source>
</evidence>
<feature type="compositionally biased region" description="Basic and acidic residues" evidence="2">
    <location>
        <begin position="1301"/>
        <end position="1310"/>
    </location>
</feature>
<keyword evidence="1" id="KW-0547">Nucleotide-binding</keyword>
<keyword evidence="7" id="KW-1185">Reference proteome</keyword>
<feature type="region of interest" description="Disordered" evidence="2">
    <location>
        <begin position="1018"/>
        <end position="1121"/>
    </location>
</feature>
<evidence type="ECO:0000313" key="7">
    <source>
        <dbReference type="Proteomes" id="UP001166286"/>
    </source>
</evidence>
<dbReference type="FunFam" id="3.40.50.300:FF:001366">
    <property type="entry name" value="ATP binding protein, putative"/>
    <property type="match status" value="1"/>
</dbReference>
<feature type="compositionally biased region" description="Acidic residues" evidence="2">
    <location>
        <begin position="1311"/>
        <end position="1320"/>
    </location>
</feature>
<feature type="compositionally biased region" description="Polar residues" evidence="2">
    <location>
        <begin position="1018"/>
        <end position="1030"/>
    </location>
</feature>
<dbReference type="InterPro" id="IPR057373">
    <property type="entry name" value="ZNFX1"/>
</dbReference>
<dbReference type="InterPro" id="IPR045055">
    <property type="entry name" value="DNA2/NAM7-like"/>
</dbReference>